<comment type="caution">
    <text evidence="3">The sequence shown here is derived from an EMBL/GenBank/DDBJ whole genome shotgun (WGS) entry which is preliminary data.</text>
</comment>
<evidence type="ECO:0000259" key="2">
    <source>
        <dbReference type="Pfam" id="PF01370"/>
    </source>
</evidence>
<dbReference type="InterPro" id="IPR001509">
    <property type="entry name" value="Epimerase_deHydtase"/>
</dbReference>
<reference evidence="3" key="1">
    <citation type="submission" date="2020-07" db="EMBL/GenBank/DDBJ databases">
        <title>Huge and variable diversity of episymbiotic CPR bacteria and DPANN archaea in groundwater ecosystems.</title>
        <authorList>
            <person name="He C.Y."/>
            <person name="Keren R."/>
            <person name="Whittaker M."/>
            <person name="Farag I.F."/>
            <person name="Doudna J."/>
            <person name="Cate J.H.D."/>
            <person name="Banfield J.F."/>
        </authorList>
    </citation>
    <scope>NUCLEOTIDE SEQUENCE</scope>
    <source>
        <strain evidence="3">NC_groundwater_1520_Pr4_B-0.1um_53_5</strain>
    </source>
</reference>
<dbReference type="AlphaFoldDB" id="A0A933IBE6"/>
<comment type="similarity">
    <text evidence="1">Belongs to the NAD(P)-dependent epimerase/dehydratase family.</text>
</comment>
<evidence type="ECO:0000256" key="1">
    <source>
        <dbReference type="ARBA" id="ARBA00007637"/>
    </source>
</evidence>
<evidence type="ECO:0000313" key="3">
    <source>
        <dbReference type="EMBL" id="MBI4727335.1"/>
    </source>
</evidence>
<evidence type="ECO:0000313" key="4">
    <source>
        <dbReference type="Proteomes" id="UP000736328"/>
    </source>
</evidence>
<dbReference type="PANTHER" id="PTHR43000">
    <property type="entry name" value="DTDP-D-GLUCOSE 4,6-DEHYDRATASE-RELATED"/>
    <property type="match status" value="1"/>
</dbReference>
<name>A0A933IBE6_UNCT6</name>
<dbReference type="SUPFAM" id="SSF51735">
    <property type="entry name" value="NAD(P)-binding Rossmann-fold domains"/>
    <property type="match status" value="1"/>
</dbReference>
<organism evidence="3 4">
    <name type="scientific">candidate division TA06 bacterium</name>
    <dbReference type="NCBI Taxonomy" id="2250710"/>
    <lineage>
        <taxon>Bacteria</taxon>
        <taxon>Bacteria division TA06</taxon>
    </lineage>
</organism>
<proteinExistence type="inferred from homology"/>
<protein>
    <submittedName>
        <fullName evidence="3">NAD(P)-dependent oxidoreductase</fullName>
    </submittedName>
</protein>
<dbReference type="PROSITE" id="PS51257">
    <property type="entry name" value="PROKAR_LIPOPROTEIN"/>
    <property type="match status" value="1"/>
</dbReference>
<dbReference type="Proteomes" id="UP000736328">
    <property type="component" value="Unassembled WGS sequence"/>
</dbReference>
<sequence>MKVLVTGATGFVGACLTRRLVAIGHDVHICLRPRSDRWRIKDLKPDIKEHLADLRDADVIMNAVSQIQPEVVFHLATHGGFAGQSESADILETNILGTVNLLRACEKTGFNCFINTGSSSEYGPKTEPMNENDPLYPVGDYGVSKAAATLYCRSEAVRKKLPILTLRLFSPYGQWDDPRRFIPYVIKSLLRGESPELASPNSVRDYIFIDDVIDLFLKAAAIPRPGGIFNVGSGQQHTTGDVVGMIAENIGQGAVLLWGKLDPPRLEPLRWEADTASVKKSYDWDPATPLAKGLVKTVEWFRTHLELYP</sequence>
<feature type="domain" description="NAD-dependent epimerase/dehydratase" evidence="2">
    <location>
        <begin position="3"/>
        <end position="232"/>
    </location>
</feature>
<dbReference type="Pfam" id="PF01370">
    <property type="entry name" value="Epimerase"/>
    <property type="match status" value="1"/>
</dbReference>
<dbReference type="Gene3D" id="3.40.50.720">
    <property type="entry name" value="NAD(P)-binding Rossmann-like Domain"/>
    <property type="match status" value="1"/>
</dbReference>
<dbReference type="InterPro" id="IPR036291">
    <property type="entry name" value="NAD(P)-bd_dom_sf"/>
</dbReference>
<dbReference type="EMBL" id="JACQXR010000118">
    <property type="protein sequence ID" value="MBI4727335.1"/>
    <property type="molecule type" value="Genomic_DNA"/>
</dbReference>
<gene>
    <name evidence="3" type="ORF">HY768_08995</name>
</gene>
<accession>A0A933IBE6</accession>